<dbReference type="PANTHER" id="PTHR23092:SF15">
    <property type="entry name" value="INACTIVE NON-CANONICAL POLY(A) RNA POLYMERASE PROTEIN TRF4-2-RELATED"/>
    <property type="match status" value="1"/>
</dbReference>
<sequence length="594" mass="63993">MQSSFGLTLMVLAHLLDEKKAGNDVEDLGYMLHWFFKRYGTLYDPARMAVSVRHGGTVPRQTVDALWDKKLDRICCIDPLTGLDCTEGTYRAEEVLEAFARADQQLAKLAARHAESCPPDLDILAKLSQLASGQLDDEEEEEELLAEIDQSNDEDEAAQGAGVPEQQGVRGSCCRGGAHVRICRLFGNAIQSDQLLASLPSHKRPRSSAPLNPLTAWSLHVCIDPPQILASSVSQSYRLTCFVANKLPSPHELLGLSDEGNQAPPPQQQYHTQPPLRHQHQRSNREQQGSSSSESSESDGSVQGNGEAATAGNDSGACHGDAAQGRGAEAALSSSRTQEGGEIVGGGSRGRGSGVSEQGSKGGGMGRRKSGPPSRGAQAELVGLTRHNSAPIGVNEVPGASGAASRDAGGSGSNKSHMTSESCQWSDSTLSPVYEHEGKHKIFHTRELLHASIPLQNRTANRSFDTNLKHGMPGHSHAQRQARLVALLFYLREMLKPAPSLALQDKHSEFFRFVFWETGAAEAEANFGRSPCRTDRISARNLKLGRCSTKCLMVYNCEMNIIATKMGQNEAVLGQILHFGPFPLEKSAKGVPKG</sequence>
<dbReference type="GO" id="GO:0031499">
    <property type="term" value="C:TRAMP complex"/>
    <property type="evidence" value="ECO:0007669"/>
    <property type="project" value="TreeGrafter"/>
</dbReference>
<keyword evidence="1" id="KW-0479">Metal-binding</keyword>
<feature type="compositionally biased region" description="Low complexity" evidence="3">
    <location>
        <begin position="399"/>
        <end position="408"/>
    </location>
</feature>
<feature type="compositionally biased region" description="Low complexity" evidence="3">
    <location>
        <begin position="286"/>
        <end position="304"/>
    </location>
</feature>
<keyword evidence="4" id="KW-0732">Signal</keyword>
<feature type="chain" id="PRO_5002715557" description="PAP-associated domain-containing protein" evidence="4">
    <location>
        <begin position="22"/>
        <end position="594"/>
    </location>
</feature>
<dbReference type="GO" id="GO:0046872">
    <property type="term" value="F:metal ion binding"/>
    <property type="evidence" value="ECO:0007669"/>
    <property type="project" value="UniProtKB-KW"/>
</dbReference>
<organism evidence="6">
    <name type="scientific">Dunaliella viridis</name>
    <dbReference type="NCBI Taxonomy" id="140095"/>
    <lineage>
        <taxon>Eukaryota</taxon>
        <taxon>Viridiplantae</taxon>
        <taxon>Chlorophyta</taxon>
        <taxon>core chlorophytes</taxon>
        <taxon>Chlorophyceae</taxon>
        <taxon>CS clade</taxon>
        <taxon>Chlamydomonadales</taxon>
        <taxon>Dunaliellaceae</taxon>
        <taxon>Dunaliella</taxon>
    </lineage>
</organism>
<dbReference type="Gene3D" id="1.10.1410.10">
    <property type="match status" value="1"/>
</dbReference>
<feature type="signal peptide" evidence="4">
    <location>
        <begin position="1"/>
        <end position="21"/>
    </location>
</feature>
<dbReference type="InterPro" id="IPR002058">
    <property type="entry name" value="PAP_assoc"/>
</dbReference>
<evidence type="ECO:0000259" key="5">
    <source>
        <dbReference type="Pfam" id="PF03828"/>
    </source>
</evidence>
<proteinExistence type="predicted"/>
<dbReference type="PANTHER" id="PTHR23092">
    <property type="entry name" value="POLY(A) RNA POLYMERASE"/>
    <property type="match status" value="1"/>
</dbReference>
<dbReference type="InterPro" id="IPR045862">
    <property type="entry name" value="Trf4-like"/>
</dbReference>
<dbReference type="GO" id="GO:0003729">
    <property type="term" value="F:mRNA binding"/>
    <property type="evidence" value="ECO:0007669"/>
    <property type="project" value="TreeGrafter"/>
</dbReference>
<feature type="region of interest" description="Disordered" evidence="3">
    <location>
        <begin position="151"/>
        <end position="170"/>
    </location>
</feature>
<evidence type="ECO:0000313" key="6">
    <source>
        <dbReference type="EMBL" id="ABU52969.1"/>
    </source>
</evidence>
<reference evidence="6" key="1">
    <citation type="submission" date="2007-06" db="EMBL/GenBank/DDBJ databases">
        <authorList>
            <person name="Guan Z.W."/>
            <person name="Meng X.Z."/>
            <person name="Tang Y.P."/>
            <person name="Xu Z.K."/>
            <person name="Song R.T."/>
        </authorList>
    </citation>
    <scope>NUCLEOTIDE SEQUENCE</scope>
    <source>
        <strain evidence="6">SHU</strain>
    </source>
</reference>
<dbReference type="GO" id="GO:0031123">
    <property type="term" value="P:RNA 3'-end processing"/>
    <property type="evidence" value="ECO:0007669"/>
    <property type="project" value="TreeGrafter"/>
</dbReference>
<name>A7U4W5_9CHLO</name>
<evidence type="ECO:0000256" key="4">
    <source>
        <dbReference type="SAM" id="SignalP"/>
    </source>
</evidence>
<accession>A7U4W5</accession>
<feature type="domain" description="PAP-associated" evidence="5">
    <location>
        <begin position="28"/>
        <end position="80"/>
    </location>
</feature>
<feature type="region of interest" description="Disordered" evidence="3">
    <location>
        <begin position="253"/>
        <end position="426"/>
    </location>
</feature>
<dbReference type="GO" id="GO:1990817">
    <property type="term" value="F:poly(A) RNA polymerase activity"/>
    <property type="evidence" value="ECO:0007669"/>
    <property type="project" value="InterPro"/>
</dbReference>
<dbReference type="Pfam" id="PF03828">
    <property type="entry name" value="PAP_assoc"/>
    <property type="match status" value="1"/>
</dbReference>
<keyword evidence="2" id="KW-0460">Magnesium</keyword>
<feature type="compositionally biased region" description="Gly residues" evidence="3">
    <location>
        <begin position="342"/>
        <end position="353"/>
    </location>
</feature>
<dbReference type="EMBL" id="EF650641">
    <property type="protein sequence ID" value="ABU52969.1"/>
    <property type="molecule type" value="Genomic_DNA"/>
</dbReference>
<dbReference type="GO" id="GO:0043634">
    <property type="term" value="P:polyadenylation-dependent ncRNA catabolic process"/>
    <property type="evidence" value="ECO:0007669"/>
    <property type="project" value="TreeGrafter"/>
</dbReference>
<evidence type="ECO:0000256" key="3">
    <source>
        <dbReference type="SAM" id="MobiDB-lite"/>
    </source>
</evidence>
<evidence type="ECO:0000256" key="2">
    <source>
        <dbReference type="ARBA" id="ARBA00022842"/>
    </source>
</evidence>
<evidence type="ECO:0000256" key="1">
    <source>
        <dbReference type="ARBA" id="ARBA00022723"/>
    </source>
</evidence>
<dbReference type="GO" id="GO:0005730">
    <property type="term" value="C:nucleolus"/>
    <property type="evidence" value="ECO:0007669"/>
    <property type="project" value="TreeGrafter"/>
</dbReference>
<dbReference type="AlphaFoldDB" id="A7U4W5"/>
<dbReference type="SUPFAM" id="SSF81631">
    <property type="entry name" value="PAP/OAS1 substrate-binding domain"/>
    <property type="match status" value="1"/>
</dbReference>
<protein>
    <recommendedName>
        <fullName evidence="5">PAP-associated domain-containing protein</fullName>
    </recommendedName>
</protein>
<feature type="compositionally biased region" description="Polar residues" evidence="3">
    <location>
        <begin position="414"/>
        <end position="426"/>
    </location>
</feature>
<reference evidence="6" key="2">
    <citation type="journal article" date="2008" name="Gene">
        <title>Characterization of duplicated Dunaliella viridis SPT1 genes provides insights into early gene divergence after duplication.</title>
        <authorList>
            <person name="Guan Z."/>
            <person name="Meng X."/>
            <person name="Sun Z."/>
            <person name="Xu Z."/>
            <person name="Song R."/>
        </authorList>
    </citation>
    <scope>NUCLEOTIDE SEQUENCE</scope>
    <source>
        <strain evidence="6">SHU</strain>
    </source>
</reference>